<reference evidence="1 2" key="1">
    <citation type="submission" date="2017-10" db="EMBL/GenBank/DDBJ databases">
        <title>Whole genome sequencing of members of genus Pseudoxanthomonas.</title>
        <authorList>
            <person name="Kumar S."/>
            <person name="Bansal K."/>
            <person name="Kaur A."/>
            <person name="Patil P."/>
            <person name="Sharma S."/>
            <person name="Patil P.B."/>
        </authorList>
    </citation>
    <scope>NUCLEOTIDE SEQUENCE [LARGE SCALE GENOMIC DNA]</scope>
    <source>
        <strain evidence="1 2">DSM 17801</strain>
    </source>
</reference>
<organism evidence="1 2">
    <name type="scientific">Pseudoxanthomonas daejeonensis</name>
    <dbReference type="NCBI Taxonomy" id="266062"/>
    <lineage>
        <taxon>Bacteria</taxon>
        <taxon>Pseudomonadati</taxon>
        <taxon>Pseudomonadota</taxon>
        <taxon>Gammaproteobacteria</taxon>
        <taxon>Lysobacterales</taxon>
        <taxon>Lysobacteraceae</taxon>
        <taxon>Pseudoxanthomonas</taxon>
    </lineage>
</organism>
<name>A0ABQ6Z755_9GAMM</name>
<protein>
    <submittedName>
        <fullName evidence="1">Uncharacterized protein</fullName>
    </submittedName>
</protein>
<proteinExistence type="predicted"/>
<evidence type="ECO:0000313" key="2">
    <source>
        <dbReference type="Proteomes" id="UP000788419"/>
    </source>
</evidence>
<evidence type="ECO:0000313" key="1">
    <source>
        <dbReference type="EMBL" id="KAF1694720.1"/>
    </source>
</evidence>
<dbReference type="Proteomes" id="UP000788419">
    <property type="component" value="Unassembled WGS sequence"/>
</dbReference>
<sequence>MTQDRYFEHLRGAEDSRNHQLLKTEFRFHMIQDSGPAPDHGACGYDFNLKYARKGAALSSLPWIVRGLECRCAALEQVDLRYMADGSITARVWVGPGSILEEGLRQFIDRMVRNPIGFLLDRTPALVTWAHLIAAKAIEDVERFREVSMQFREILRSEIPLYLPDTCLPCGLAISLISDIDDEELSEAERAAATTTLERLRSGALRTLALTSGD</sequence>
<accession>A0ABQ6Z755</accession>
<comment type="caution">
    <text evidence="1">The sequence shown here is derived from an EMBL/GenBank/DDBJ whole genome shotgun (WGS) entry which is preliminary data.</text>
</comment>
<dbReference type="EMBL" id="PDWN01000007">
    <property type="protein sequence ID" value="KAF1694720.1"/>
    <property type="molecule type" value="Genomic_DNA"/>
</dbReference>
<gene>
    <name evidence="1" type="ORF">CSC65_08470</name>
</gene>
<keyword evidence="2" id="KW-1185">Reference proteome</keyword>
<dbReference type="RefSeq" id="WP_162410150.1">
    <property type="nucleotide sequence ID" value="NZ_PDWN01000007.1"/>
</dbReference>